<keyword evidence="4" id="KW-0274">FAD</keyword>
<feature type="non-terminal residue" evidence="6">
    <location>
        <position position="277"/>
    </location>
</feature>
<evidence type="ECO:0000259" key="5">
    <source>
        <dbReference type="PROSITE" id="PS00624"/>
    </source>
</evidence>
<dbReference type="AlphaFoldDB" id="A0A382WIZ3"/>
<evidence type="ECO:0000256" key="2">
    <source>
        <dbReference type="ARBA" id="ARBA00010790"/>
    </source>
</evidence>
<accession>A0A382WIZ3</accession>
<feature type="domain" description="Glucose-methanol-choline oxidoreductase N-terminal" evidence="5">
    <location>
        <begin position="225"/>
        <end position="239"/>
    </location>
</feature>
<evidence type="ECO:0000313" key="6">
    <source>
        <dbReference type="EMBL" id="SVD58916.1"/>
    </source>
</evidence>
<evidence type="ECO:0000256" key="1">
    <source>
        <dbReference type="ARBA" id="ARBA00001974"/>
    </source>
</evidence>
<dbReference type="InterPro" id="IPR012132">
    <property type="entry name" value="GMC_OxRdtase"/>
</dbReference>
<dbReference type="SUPFAM" id="SSF51905">
    <property type="entry name" value="FAD/NAD(P)-binding domain"/>
    <property type="match status" value="1"/>
</dbReference>
<dbReference type="PROSITE" id="PS00624">
    <property type="entry name" value="GMC_OXRED_2"/>
    <property type="match status" value="1"/>
</dbReference>
<sequence length="277" mass="30742">VLLLEAGTASRSWRLRMPMAALDRLCQSSKFSWNNWSEAESRLELRRLFVPGGRVIGGSSSINGMVHVRGNPKEYDAWARYGCRGWDFESVLPYFKKSESYQGQEDDFRGTKGPLIVHKTSPTNPLDQAFIQSGEQAGYGITEDFNGHQQEGFGTYDHAIDKGQRVSTATAYLNPISHRSNLIVKSRTRVNRVQLDNLKATAVEFEDSIGSHKVFANRETILCGGAIWSPHLLQQSGIGNADQLRAAGIDVQHHLASVGDGLQNHIDVVLQYACKEP</sequence>
<comment type="similarity">
    <text evidence="2">Belongs to the GMC oxidoreductase family.</text>
</comment>
<protein>
    <recommendedName>
        <fullName evidence="5">Glucose-methanol-choline oxidoreductase N-terminal domain-containing protein</fullName>
    </recommendedName>
</protein>
<dbReference type="Gene3D" id="3.50.50.60">
    <property type="entry name" value="FAD/NAD(P)-binding domain"/>
    <property type="match status" value="2"/>
</dbReference>
<dbReference type="Pfam" id="PF00732">
    <property type="entry name" value="GMC_oxred_N"/>
    <property type="match status" value="1"/>
</dbReference>
<dbReference type="PANTHER" id="PTHR11552:SF147">
    <property type="entry name" value="CHOLINE DEHYDROGENASE, MITOCHONDRIAL"/>
    <property type="match status" value="1"/>
</dbReference>
<comment type="cofactor">
    <cofactor evidence="1">
        <name>FAD</name>
        <dbReference type="ChEBI" id="CHEBI:57692"/>
    </cofactor>
</comment>
<feature type="non-terminal residue" evidence="6">
    <location>
        <position position="1"/>
    </location>
</feature>
<organism evidence="6">
    <name type="scientific">marine metagenome</name>
    <dbReference type="NCBI Taxonomy" id="408172"/>
    <lineage>
        <taxon>unclassified sequences</taxon>
        <taxon>metagenomes</taxon>
        <taxon>ecological metagenomes</taxon>
    </lineage>
</organism>
<proteinExistence type="inferred from homology"/>
<name>A0A382WIZ3_9ZZZZ</name>
<dbReference type="PANTHER" id="PTHR11552">
    <property type="entry name" value="GLUCOSE-METHANOL-CHOLINE GMC OXIDOREDUCTASE"/>
    <property type="match status" value="1"/>
</dbReference>
<reference evidence="6" key="1">
    <citation type="submission" date="2018-05" db="EMBL/GenBank/DDBJ databases">
        <authorList>
            <person name="Lanie J.A."/>
            <person name="Ng W.-L."/>
            <person name="Kazmierczak K.M."/>
            <person name="Andrzejewski T.M."/>
            <person name="Davidsen T.M."/>
            <person name="Wayne K.J."/>
            <person name="Tettelin H."/>
            <person name="Glass J.I."/>
            <person name="Rusch D."/>
            <person name="Podicherti R."/>
            <person name="Tsui H.-C.T."/>
            <person name="Winkler M.E."/>
        </authorList>
    </citation>
    <scope>NUCLEOTIDE SEQUENCE</scope>
</reference>
<evidence type="ECO:0000256" key="4">
    <source>
        <dbReference type="ARBA" id="ARBA00022827"/>
    </source>
</evidence>
<evidence type="ECO:0000256" key="3">
    <source>
        <dbReference type="ARBA" id="ARBA00022630"/>
    </source>
</evidence>
<dbReference type="GO" id="GO:0050660">
    <property type="term" value="F:flavin adenine dinucleotide binding"/>
    <property type="evidence" value="ECO:0007669"/>
    <property type="project" value="InterPro"/>
</dbReference>
<keyword evidence="3" id="KW-0285">Flavoprotein</keyword>
<dbReference type="InterPro" id="IPR036188">
    <property type="entry name" value="FAD/NAD-bd_sf"/>
</dbReference>
<dbReference type="GO" id="GO:0016614">
    <property type="term" value="F:oxidoreductase activity, acting on CH-OH group of donors"/>
    <property type="evidence" value="ECO:0007669"/>
    <property type="project" value="InterPro"/>
</dbReference>
<dbReference type="EMBL" id="UINC01160328">
    <property type="protein sequence ID" value="SVD58916.1"/>
    <property type="molecule type" value="Genomic_DNA"/>
</dbReference>
<gene>
    <name evidence="6" type="ORF">METZ01_LOCUS411770</name>
</gene>
<dbReference type="InterPro" id="IPR000172">
    <property type="entry name" value="GMC_OxRdtase_N"/>
</dbReference>